<reference evidence="3" key="2">
    <citation type="submission" date="2021-04" db="EMBL/GenBank/DDBJ databases">
        <authorList>
            <person name="Gilroy R."/>
        </authorList>
    </citation>
    <scope>NUCLEOTIDE SEQUENCE</scope>
    <source>
        <strain evidence="3">CHK178-16964</strain>
    </source>
</reference>
<dbReference type="InterPro" id="IPR010799">
    <property type="entry name" value="MlrC_C"/>
</dbReference>
<sequence length="482" mass="54282">MRILMAGFYHESNTFNPVLTKKEDFVTAEKEEMLEYFPGAVKAFEKEGVEIVASSYTGWMSYGVIEEGAFRYFTERIVEDIKNAGSLDGIWLQLHGAAYVENIGSGELFMLRKIRKVIGDQIPIAVAMDPHGNISPDLTEYADVLRAYHTAPHEDQQDTYRAAAEALIDLIKKGRRVKPAFVRLPMLMCGDSALTRDEPLKTVIARCKELERSEKIETASFFISMHSANTENTYPCAVIVPSSMEYYPYAMEEAKKMAHYVYDRREQFHFEGALVEPEIALEMAVQSDKRPVVISDSGDNTTGGATGMNTVMLKLCLEKDFGGKKVLVSTIYDREACRKLMEHKEGDEIDCMLGTGVDAYSQPVRIKGTLKSKGRTLMYLPMRGNMKPIANMVTVSCGAVDITITDVPDSFTDMDQCKAGNFDPSEYDIIIIKQAYHFPDIVKLGRQAILALTPGYTFMKLEDKSEIYTKLPWTLYPFQEDQ</sequence>
<feature type="domain" description="Microcystin LR degradation protein MlrC N-terminal" evidence="2">
    <location>
        <begin position="2"/>
        <end position="284"/>
    </location>
</feature>
<dbReference type="InterPro" id="IPR015995">
    <property type="entry name" value="MlrC_N"/>
</dbReference>
<evidence type="ECO:0000313" key="3">
    <source>
        <dbReference type="EMBL" id="HJA72576.1"/>
    </source>
</evidence>
<evidence type="ECO:0000313" key="4">
    <source>
        <dbReference type="Proteomes" id="UP000823900"/>
    </source>
</evidence>
<gene>
    <name evidence="3" type="ORF">IAA07_13550</name>
</gene>
<dbReference type="Proteomes" id="UP000823900">
    <property type="component" value="Unassembled WGS sequence"/>
</dbReference>
<dbReference type="AlphaFoldDB" id="A0A9D2HJI8"/>
<protein>
    <submittedName>
        <fullName evidence="3">M81 family metallopeptidase</fullName>
    </submittedName>
</protein>
<proteinExistence type="predicted"/>
<reference evidence="3" key="1">
    <citation type="journal article" date="2021" name="PeerJ">
        <title>Extensive microbial diversity within the chicken gut microbiome revealed by metagenomics and culture.</title>
        <authorList>
            <person name="Gilroy R."/>
            <person name="Ravi A."/>
            <person name="Getino M."/>
            <person name="Pursley I."/>
            <person name="Horton D.L."/>
            <person name="Alikhan N.F."/>
            <person name="Baker D."/>
            <person name="Gharbi K."/>
            <person name="Hall N."/>
            <person name="Watson M."/>
            <person name="Adriaenssens E.M."/>
            <person name="Foster-Nyarko E."/>
            <person name="Jarju S."/>
            <person name="Secka A."/>
            <person name="Antonio M."/>
            <person name="Oren A."/>
            <person name="Chaudhuri R.R."/>
            <person name="La Ragione R."/>
            <person name="Hildebrand F."/>
            <person name="Pallen M.J."/>
        </authorList>
    </citation>
    <scope>NUCLEOTIDE SEQUENCE</scope>
    <source>
        <strain evidence="3">CHK178-16964</strain>
    </source>
</reference>
<dbReference type="Pfam" id="PF07364">
    <property type="entry name" value="DUF1485"/>
    <property type="match status" value="1"/>
</dbReference>
<name>A0A9D2HJI8_9FIRM</name>
<organism evidence="3 4">
    <name type="scientific">Candidatus Lachnoclostridium stercoravium</name>
    <dbReference type="NCBI Taxonomy" id="2838633"/>
    <lineage>
        <taxon>Bacteria</taxon>
        <taxon>Bacillati</taxon>
        <taxon>Bacillota</taxon>
        <taxon>Clostridia</taxon>
        <taxon>Lachnospirales</taxon>
        <taxon>Lachnospiraceae</taxon>
    </lineage>
</organism>
<evidence type="ECO:0000259" key="1">
    <source>
        <dbReference type="Pfam" id="PF07171"/>
    </source>
</evidence>
<accession>A0A9D2HJI8</accession>
<comment type="caution">
    <text evidence="3">The sequence shown here is derived from an EMBL/GenBank/DDBJ whole genome shotgun (WGS) entry which is preliminary data.</text>
</comment>
<dbReference type="EMBL" id="DWZA01000109">
    <property type="protein sequence ID" value="HJA72576.1"/>
    <property type="molecule type" value="Genomic_DNA"/>
</dbReference>
<feature type="domain" description="Microcystin LR degradation protein MlrC C-terminal" evidence="1">
    <location>
        <begin position="294"/>
        <end position="461"/>
    </location>
</feature>
<evidence type="ECO:0000259" key="2">
    <source>
        <dbReference type="Pfam" id="PF07364"/>
    </source>
</evidence>
<dbReference type="Pfam" id="PF07171">
    <property type="entry name" value="MlrC_C"/>
    <property type="match status" value="1"/>
</dbReference>